<protein>
    <submittedName>
        <fullName evidence="1">Uncharacterized protein</fullName>
    </submittedName>
</protein>
<accession>X1ETV0</accession>
<dbReference type="AlphaFoldDB" id="X1ETV0"/>
<organism evidence="1">
    <name type="scientific">marine sediment metagenome</name>
    <dbReference type="NCBI Taxonomy" id="412755"/>
    <lineage>
        <taxon>unclassified sequences</taxon>
        <taxon>metagenomes</taxon>
        <taxon>ecological metagenomes</taxon>
    </lineage>
</organism>
<comment type="caution">
    <text evidence="1">The sequence shown here is derived from an EMBL/GenBank/DDBJ whole genome shotgun (WGS) entry which is preliminary data.</text>
</comment>
<gene>
    <name evidence="1" type="ORF">S01H4_64612</name>
</gene>
<name>X1ETV0_9ZZZZ</name>
<dbReference type="EMBL" id="BART01039242">
    <property type="protein sequence ID" value="GAH12053.1"/>
    <property type="molecule type" value="Genomic_DNA"/>
</dbReference>
<evidence type="ECO:0000313" key="1">
    <source>
        <dbReference type="EMBL" id="GAH12053.1"/>
    </source>
</evidence>
<proteinExistence type="predicted"/>
<reference evidence="1" key="1">
    <citation type="journal article" date="2014" name="Front. Microbiol.">
        <title>High frequency of phylogenetically diverse reductive dehalogenase-homologous genes in deep subseafloor sedimentary metagenomes.</title>
        <authorList>
            <person name="Kawai M."/>
            <person name="Futagami T."/>
            <person name="Toyoda A."/>
            <person name="Takaki Y."/>
            <person name="Nishi S."/>
            <person name="Hori S."/>
            <person name="Arai W."/>
            <person name="Tsubouchi T."/>
            <person name="Morono Y."/>
            <person name="Uchiyama I."/>
            <person name="Ito T."/>
            <person name="Fujiyama A."/>
            <person name="Inagaki F."/>
            <person name="Takami H."/>
        </authorList>
    </citation>
    <scope>NUCLEOTIDE SEQUENCE</scope>
    <source>
        <strain evidence="1">Expedition CK06-06</strain>
    </source>
</reference>
<sequence length="50" mass="5739">MRTFGKFIPQVNEIGLDFDQLIEAFETSTNPETPFYIEVDDGEGGEKVQW</sequence>